<feature type="domain" description="GST N-terminal" evidence="1">
    <location>
        <begin position="12"/>
        <end position="103"/>
    </location>
</feature>
<keyword evidence="3" id="KW-1185">Reference proteome</keyword>
<organism evidence="2 3">
    <name type="scientific">Mycena indigotica</name>
    <dbReference type="NCBI Taxonomy" id="2126181"/>
    <lineage>
        <taxon>Eukaryota</taxon>
        <taxon>Fungi</taxon>
        <taxon>Dikarya</taxon>
        <taxon>Basidiomycota</taxon>
        <taxon>Agaricomycotina</taxon>
        <taxon>Agaricomycetes</taxon>
        <taxon>Agaricomycetidae</taxon>
        <taxon>Agaricales</taxon>
        <taxon>Marasmiineae</taxon>
        <taxon>Mycenaceae</taxon>
        <taxon>Mycena</taxon>
    </lineage>
</organism>
<dbReference type="InterPro" id="IPR004045">
    <property type="entry name" value="Glutathione_S-Trfase_N"/>
</dbReference>
<dbReference type="GO" id="GO:0016740">
    <property type="term" value="F:transferase activity"/>
    <property type="evidence" value="ECO:0007669"/>
    <property type="project" value="UniProtKB-KW"/>
</dbReference>
<dbReference type="InterPro" id="IPR054416">
    <property type="entry name" value="GST_UstS-like_C"/>
</dbReference>
<dbReference type="SUPFAM" id="SSF47616">
    <property type="entry name" value="GST C-terminal domain-like"/>
    <property type="match status" value="1"/>
</dbReference>
<name>A0A8H6VWV4_9AGAR</name>
<dbReference type="PROSITE" id="PS50404">
    <property type="entry name" value="GST_NTER"/>
    <property type="match status" value="1"/>
</dbReference>
<dbReference type="AlphaFoldDB" id="A0A8H6VWV4"/>
<evidence type="ECO:0000313" key="2">
    <source>
        <dbReference type="EMBL" id="KAF7296822.1"/>
    </source>
</evidence>
<dbReference type="InterPro" id="IPR036282">
    <property type="entry name" value="Glutathione-S-Trfase_C_sf"/>
</dbReference>
<sequence length="246" mass="27405">MSSGPGIVFYDIPSQHARVTWSPNPAKTRYALDFKGLAYTTEWVEYPDIEGVVKALGGAPTGKKADGRPHYTLPMIRDLGTGQVVTDSLNIAIYLDKTYPDKPLMPGGDWALIPAFESAIQPLLSNQLPFGIPASQALLNPPSATYFRATREVMFAQTMEDMLPAPGSERETTQWAKVQAAWNTIDGWLTTAGTKYFGGAERNYADLYVAAYVFWIRTVFTEDKWRDFATWHGGRWALLLDTVEKD</sequence>
<dbReference type="Proteomes" id="UP000636479">
    <property type="component" value="Unassembled WGS sequence"/>
</dbReference>
<reference evidence="2" key="1">
    <citation type="submission" date="2020-05" db="EMBL/GenBank/DDBJ databases">
        <title>Mycena genomes resolve the evolution of fungal bioluminescence.</title>
        <authorList>
            <person name="Tsai I.J."/>
        </authorList>
    </citation>
    <scope>NUCLEOTIDE SEQUENCE</scope>
    <source>
        <strain evidence="2">171206Taipei</strain>
    </source>
</reference>
<comment type="caution">
    <text evidence="2">The sequence shown here is derived from an EMBL/GenBank/DDBJ whole genome shotgun (WGS) entry which is preliminary data.</text>
</comment>
<evidence type="ECO:0000259" key="1">
    <source>
        <dbReference type="PROSITE" id="PS50404"/>
    </source>
</evidence>
<dbReference type="OrthoDB" id="4951845at2759"/>
<dbReference type="Pfam" id="PF22041">
    <property type="entry name" value="GST_C_7"/>
    <property type="match status" value="1"/>
</dbReference>
<dbReference type="SUPFAM" id="SSF52833">
    <property type="entry name" value="Thioredoxin-like"/>
    <property type="match status" value="1"/>
</dbReference>
<dbReference type="Gene3D" id="1.20.1050.10">
    <property type="match status" value="1"/>
</dbReference>
<accession>A0A8H6VWV4</accession>
<keyword evidence="2" id="KW-0808">Transferase</keyword>
<protein>
    <submittedName>
        <fullName evidence="2">Glutathione transferase fungal specific class A</fullName>
    </submittedName>
</protein>
<dbReference type="GeneID" id="59348285"/>
<dbReference type="RefSeq" id="XP_037217181.1">
    <property type="nucleotide sequence ID" value="XM_037365769.1"/>
</dbReference>
<dbReference type="Pfam" id="PF13409">
    <property type="entry name" value="GST_N_2"/>
    <property type="match status" value="1"/>
</dbReference>
<dbReference type="InterPro" id="IPR036249">
    <property type="entry name" value="Thioredoxin-like_sf"/>
</dbReference>
<evidence type="ECO:0000313" key="3">
    <source>
        <dbReference type="Proteomes" id="UP000636479"/>
    </source>
</evidence>
<proteinExistence type="predicted"/>
<dbReference type="EMBL" id="JACAZF010000008">
    <property type="protein sequence ID" value="KAF7296822.1"/>
    <property type="molecule type" value="Genomic_DNA"/>
</dbReference>
<dbReference type="Gene3D" id="3.40.30.10">
    <property type="entry name" value="Glutaredoxin"/>
    <property type="match status" value="1"/>
</dbReference>
<gene>
    <name evidence="2" type="ORF">MIND_00913200</name>
</gene>